<dbReference type="AlphaFoldDB" id="A0A2S6ACP4"/>
<keyword evidence="2" id="KW-0472">Membrane</keyword>
<protein>
    <submittedName>
        <fullName evidence="3">Uncharacterized protein</fullName>
    </submittedName>
</protein>
<feature type="region of interest" description="Disordered" evidence="1">
    <location>
        <begin position="194"/>
        <end position="215"/>
    </location>
</feature>
<organism evidence="3 4">
    <name type="scientific">Nocardia nova</name>
    <dbReference type="NCBI Taxonomy" id="37330"/>
    <lineage>
        <taxon>Bacteria</taxon>
        <taxon>Bacillati</taxon>
        <taxon>Actinomycetota</taxon>
        <taxon>Actinomycetes</taxon>
        <taxon>Mycobacteriales</taxon>
        <taxon>Nocardiaceae</taxon>
        <taxon>Nocardia</taxon>
    </lineage>
</organism>
<sequence>MWLWTAVGTTAAVLLLWAGTQLAKATGQSVEWYTGFGQWLGALGSLVAAVVALWISTTDRQRADRAQQDARDEAERDLAREAGLVRVTSGQFSALLAGVARGGTLPGIAVENRRNSRIYDIEYARIASHGVAIPDPTFLRYVKFRAGKAGDAQKIESLRVIGLEPDHLLTAYLTTSAENSAPPDEPPEYVAVRYTDQSGRRWEVDTDRGPGRKVS</sequence>
<evidence type="ECO:0000313" key="3">
    <source>
        <dbReference type="EMBL" id="PPJ31863.1"/>
    </source>
</evidence>
<gene>
    <name evidence="3" type="ORF">C5E45_32760</name>
</gene>
<evidence type="ECO:0000313" key="4">
    <source>
        <dbReference type="Proteomes" id="UP000239874"/>
    </source>
</evidence>
<reference evidence="3 4" key="1">
    <citation type="submission" date="2018-02" db="EMBL/GenBank/DDBJ databases">
        <title>8 Nocardia nova and 1 Nocardia cyriacigeorgica strain used for evolution to TMP-SMX.</title>
        <authorList>
            <person name="Mehta H."/>
            <person name="Weng J."/>
            <person name="Shamoo Y."/>
        </authorList>
    </citation>
    <scope>NUCLEOTIDE SEQUENCE [LARGE SCALE GENOMIC DNA]</scope>
    <source>
        <strain evidence="3 4">MDA3139</strain>
    </source>
</reference>
<name>A0A2S6ACP4_9NOCA</name>
<dbReference type="Proteomes" id="UP000239874">
    <property type="component" value="Unassembled WGS sequence"/>
</dbReference>
<proteinExistence type="predicted"/>
<comment type="caution">
    <text evidence="3">The sequence shown here is derived from an EMBL/GenBank/DDBJ whole genome shotgun (WGS) entry which is preliminary data.</text>
</comment>
<keyword evidence="2" id="KW-0812">Transmembrane</keyword>
<feature type="transmembrane region" description="Helical" evidence="2">
    <location>
        <begin position="35"/>
        <end position="55"/>
    </location>
</feature>
<keyword evidence="2" id="KW-1133">Transmembrane helix</keyword>
<accession>A0A2S6ACP4</accession>
<evidence type="ECO:0000256" key="2">
    <source>
        <dbReference type="SAM" id="Phobius"/>
    </source>
</evidence>
<evidence type="ECO:0000256" key="1">
    <source>
        <dbReference type="SAM" id="MobiDB-lite"/>
    </source>
</evidence>
<dbReference type="EMBL" id="PSZC01000039">
    <property type="protein sequence ID" value="PPJ31863.1"/>
    <property type="molecule type" value="Genomic_DNA"/>
</dbReference>
<feature type="compositionally biased region" description="Basic and acidic residues" evidence="1">
    <location>
        <begin position="198"/>
        <end position="215"/>
    </location>
</feature>